<evidence type="ECO:0000313" key="1">
    <source>
        <dbReference type="EMBL" id="KAJ5600521.1"/>
    </source>
</evidence>
<keyword evidence="2" id="KW-1185">Reference proteome</keyword>
<evidence type="ECO:0000313" key="2">
    <source>
        <dbReference type="Proteomes" id="UP001216150"/>
    </source>
</evidence>
<sequence length="207" mass="23770">MTLSQLETGKYKLSRSDFIITRSEEDTISLKESKPGNLTFNPKNIVGSIDVDPPPLFCCTCCLQYRGWVRLSNNERWRFDEKLREHFQFSKVDESSEDETSQELTRSNRVISWFRNNSWGWRDKEAKPSLPFEMGEDTRLCRITCASRETEMDIVPDRVIAVMNPDGFVFLENLDLGLEGPDTRDLRDLVILTGLAVANLEGPGLKK</sequence>
<dbReference type="EMBL" id="JAQJAC010000001">
    <property type="protein sequence ID" value="KAJ5600521.1"/>
    <property type="molecule type" value="Genomic_DNA"/>
</dbReference>
<comment type="caution">
    <text evidence="1">The sequence shown here is derived from an EMBL/GenBank/DDBJ whole genome shotgun (WGS) entry which is preliminary data.</text>
</comment>
<protein>
    <submittedName>
        <fullName evidence="1">Uncharacterized protein</fullName>
    </submittedName>
</protein>
<accession>A0AAD6E4X7</accession>
<reference evidence="1 2" key="1">
    <citation type="journal article" date="2023" name="IMA Fungus">
        <title>Comparative genomic study of the Penicillium genus elucidates a diverse pangenome and 15 lateral gene transfer events.</title>
        <authorList>
            <person name="Petersen C."/>
            <person name="Sorensen T."/>
            <person name="Nielsen M.R."/>
            <person name="Sondergaard T.E."/>
            <person name="Sorensen J.L."/>
            <person name="Fitzpatrick D.A."/>
            <person name="Frisvad J.C."/>
            <person name="Nielsen K.L."/>
        </authorList>
    </citation>
    <scope>NUCLEOTIDE SEQUENCE [LARGE SCALE GENOMIC DNA]</scope>
    <source>
        <strain evidence="1 2">IBT 29057</strain>
    </source>
</reference>
<organism evidence="1 2">
    <name type="scientific">Penicillium hetheringtonii</name>
    <dbReference type="NCBI Taxonomy" id="911720"/>
    <lineage>
        <taxon>Eukaryota</taxon>
        <taxon>Fungi</taxon>
        <taxon>Dikarya</taxon>
        <taxon>Ascomycota</taxon>
        <taxon>Pezizomycotina</taxon>
        <taxon>Eurotiomycetes</taxon>
        <taxon>Eurotiomycetidae</taxon>
        <taxon>Eurotiales</taxon>
        <taxon>Aspergillaceae</taxon>
        <taxon>Penicillium</taxon>
    </lineage>
</organism>
<dbReference type="Proteomes" id="UP001216150">
    <property type="component" value="Unassembled WGS sequence"/>
</dbReference>
<gene>
    <name evidence="1" type="ORF">N7450_001588</name>
</gene>
<proteinExistence type="predicted"/>
<dbReference type="AlphaFoldDB" id="A0AAD6E4X7"/>
<name>A0AAD6E4X7_9EURO</name>